<name>A0ABW6ZT62_9HYPH</name>
<keyword evidence="6 10" id="KW-1133">Transmembrane helix</keyword>
<dbReference type="Gene3D" id="1.10.760.10">
    <property type="entry name" value="Cytochrome c-like domain"/>
    <property type="match status" value="1"/>
</dbReference>
<dbReference type="Proteomes" id="UP001604002">
    <property type="component" value="Unassembled WGS sequence"/>
</dbReference>
<comment type="caution">
    <text evidence="13">The sequence shown here is derived from an EMBL/GenBank/DDBJ whole genome shotgun (WGS) entry which is preliminary data.</text>
</comment>
<gene>
    <name evidence="13" type="ORF">V5F32_07050</name>
</gene>
<keyword evidence="3 9" id="KW-0349">Heme</keyword>
<dbReference type="Gene3D" id="1.20.5.100">
    <property type="entry name" value="Cytochrome c1, transmembrane anchor, C-terminal"/>
    <property type="match status" value="1"/>
</dbReference>
<evidence type="ECO:0000313" key="13">
    <source>
        <dbReference type="EMBL" id="MFG1371914.1"/>
    </source>
</evidence>
<feature type="chain" id="PRO_5045891463" description="Cytochrome c1" evidence="11">
    <location>
        <begin position="25"/>
        <end position="283"/>
    </location>
</feature>
<evidence type="ECO:0000256" key="5">
    <source>
        <dbReference type="ARBA" id="ARBA00022723"/>
    </source>
</evidence>
<evidence type="ECO:0000313" key="14">
    <source>
        <dbReference type="Proteomes" id="UP001604002"/>
    </source>
</evidence>
<dbReference type="SUPFAM" id="SSF46626">
    <property type="entry name" value="Cytochrome c"/>
    <property type="match status" value="1"/>
</dbReference>
<evidence type="ECO:0000256" key="10">
    <source>
        <dbReference type="SAM" id="Phobius"/>
    </source>
</evidence>
<evidence type="ECO:0000256" key="11">
    <source>
        <dbReference type="SAM" id="SignalP"/>
    </source>
</evidence>
<feature type="signal peptide" evidence="11">
    <location>
        <begin position="1"/>
        <end position="24"/>
    </location>
</feature>
<dbReference type="InterPro" id="IPR036909">
    <property type="entry name" value="Cyt_c-like_dom_sf"/>
</dbReference>
<proteinExistence type="predicted"/>
<accession>A0ABW6ZT62</accession>
<keyword evidence="4 10" id="KW-0812">Transmembrane</keyword>
<keyword evidence="14" id="KW-1185">Reference proteome</keyword>
<evidence type="ECO:0000256" key="1">
    <source>
        <dbReference type="ARBA" id="ARBA00004370"/>
    </source>
</evidence>
<keyword evidence="5 9" id="KW-0479">Metal-binding</keyword>
<dbReference type="PANTHER" id="PTHR10266">
    <property type="entry name" value="CYTOCHROME C1"/>
    <property type="match status" value="1"/>
</dbReference>
<sequence>MTIRSSLFGAVAAALLLASGTVGALASEGGGGHDGRPPRLSWSFAGPFGTYDRGQLQRGFKVFKEVCSACHSANYLSFRNLAQPGGPGFTEAQAKQVAGEYQITDGPNDAGDMFQRPGRLSDHWPAPFPNDNAARAANGGALPPDFSVLAKARSYHVGFPGFITDAFIQYQEHGVDYIHALLTGYEDAPAGVHLQPGLNYNAYFPGHQIAMPKPISDGQVEYPDGAPQTVDQYSSDVAAFMMWVAEPKLEERKRIGFQVMIFLIVLSGLLYFTKKKVWQHVAH</sequence>
<evidence type="ECO:0000256" key="9">
    <source>
        <dbReference type="PROSITE-ProRule" id="PRU00433"/>
    </source>
</evidence>
<evidence type="ECO:0000256" key="6">
    <source>
        <dbReference type="ARBA" id="ARBA00022989"/>
    </source>
</evidence>
<evidence type="ECO:0000256" key="7">
    <source>
        <dbReference type="ARBA" id="ARBA00023004"/>
    </source>
</evidence>
<evidence type="ECO:0000256" key="8">
    <source>
        <dbReference type="ARBA" id="ARBA00023136"/>
    </source>
</evidence>
<dbReference type="PROSITE" id="PS51007">
    <property type="entry name" value="CYTC"/>
    <property type="match status" value="1"/>
</dbReference>
<dbReference type="InterPro" id="IPR009056">
    <property type="entry name" value="Cyt_c-like_dom"/>
</dbReference>
<evidence type="ECO:0000256" key="2">
    <source>
        <dbReference type="ARBA" id="ARBA00016165"/>
    </source>
</evidence>
<evidence type="ECO:0000259" key="12">
    <source>
        <dbReference type="PROSITE" id="PS51007"/>
    </source>
</evidence>
<feature type="domain" description="Cytochrome c" evidence="12">
    <location>
        <begin position="54"/>
        <end position="186"/>
    </location>
</feature>
<dbReference type="RefSeq" id="WP_393991837.1">
    <property type="nucleotide sequence ID" value="NZ_JBAFVH010000003.1"/>
</dbReference>
<dbReference type="EMBL" id="JBAFVH010000003">
    <property type="protein sequence ID" value="MFG1371914.1"/>
    <property type="molecule type" value="Genomic_DNA"/>
</dbReference>
<keyword evidence="11" id="KW-0732">Signal</keyword>
<evidence type="ECO:0000256" key="4">
    <source>
        <dbReference type="ARBA" id="ARBA00022692"/>
    </source>
</evidence>
<feature type="transmembrane region" description="Helical" evidence="10">
    <location>
        <begin position="255"/>
        <end position="273"/>
    </location>
</feature>
<protein>
    <recommendedName>
        <fullName evidence="2">Cytochrome c1</fullName>
    </recommendedName>
</protein>
<dbReference type="Pfam" id="PF02167">
    <property type="entry name" value="Cytochrom_C1"/>
    <property type="match status" value="1"/>
</dbReference>
<comment type="subcellular location">
    <subcellularLocation>
        <location evidence="1">Membrane</location>
    </subcellularLocation>
</comment>
<dbReference type="PANTHER" id="PTHR10266:SF3">
    <property type="entry name" value="CYTOCHROME C1, HEME PROTEIN, MITOCHONDRIAL"/>
    <property type="match status" value="1"/>
</dbReference>
<dbReference type="InterPro" id="IPR002326">
    <property type="entry name" value="Cyt_c1"/>
</dbReference>
<organism evidence="13 14">
    <name type="scientific">Xanthobacter oligotrophicus</name>
    <dbReference type="NCBI Taxonomy" id="2607286"/>
    <lineage>
        <taxon>Bacteria</taxon>
        <taxon>Pseudomonadati</taxon>
        <taxon>Pseudomonadota</taxon>
        <taxon>Alphaproteobacteria</taxon>
        <taxon>Hyphomicrobiales</taxon>
        <taxon>Xanthobacteraceae</taxon>
        <taxon>Xanthobacter</taxon>
    </lineage>
</organism>
<reference evidence="13 14" key="1">
    <citation type="submission" date="2024-02" db="EMBL/GenBank/DDBJ databases">
        <title>Expansion and revision of Xanthobacter and proposal of Roseixanthobacter gen. nov.</title>
        <authorList>
            <person name="Soltysiak M.P.M."/>
            <person name="Jalihal A."/>
            <person name="Ory A."/>
            <person name="Chrisophersen C."/>
            <person name="Lee A.D."/>
            <person name="Boulton J."/>
            <person name="Springer M."/>
        </authorList>
    </citation>
    <scope>NUCLEOTIDE SEQUENCE [LARGE SCALE GENOMIC DNA]</scope>
    <source>
        <strain evidence="13 14">23A</strain>
    </source>
</reference>
<keyword evidence="8 10" id="KW-0472">Membrane</keyword>
<evidence type="ECO:0000256" key="3">
    <source>
        <dbReference type="ARBA" id="ARBA00022617"/>
    </source>
</evidence>
<dbReference type="PRINTS" id="PR00603">
    <property type="entry name" value="CYTOCHROMEC1"/>
</dbReference>
<keyword evidence="7 9" id="KW-0408">Iron</keyword>